<feature type="region of interest" description="Disordered" evidence="1">
    <location>
        <begin position="26"/>
        <end position="153"/>
    </location>
</feature>
<feature type="compositionally biased region" description="Basic and acidic residues" evidence="1">
    <location>
        <begin position="567"/>
        <end position="583"/>
    </location>
</feature>
<feature type="compositionally biased region" description="Basic residues" evidence="1">
    <location>
        <begin position="139"/>
        <end position="152"/>
    </location>
</feature>
<feature type="compositionally biased region" description="Basic and acidic residues" evidence="1">
    <location>
        <begin position="403"/>
        <end position="426"/>
    </location>
</feature>
<organism evidence="3 4">
    <name type="scientific">Calycina marina</name>
    <dbReference type="NCBI Taxonomy" id="1763456"/>
    <lineage>
        <taxon>Eukaryota</taxon>
        <taxon>Fungi</taxon>
        <taxon>Dikarya</taxon>
        <taxon>Ascomycota</taxon>
        <taxon>Pezizomycotina</taxon>
        <taxon>Leotiomycetes</taxon>
        <taxon>Helotiales</taxon>
        <taxon>Pezizellaceae</taxon>
        <taxon>Calycina</taxon>
    </lineage>
</organism>
<dbReference type="GO" id="GO:0005739">
    <property type="term" value="C:mitochondrion"/>
    <property type="evidence" value="ECO:0007669"/>
    <property type="project" value="InterPro"/>
</dbReference>
<dbReference type="PANTHER" id="PTHR22910:SF6">
    <property type="entry name" value="PROTEIN MGARP"/>
    <property type="match status" value="1"/>
</dbReference>
<name>A0A9P8CFZ5_9HELO</name>
<dbReference type="SMART" id="SM00293">
    <property type="entry name" value="PWWP"/>
    <property type="match status" value="1"/>
</dbReference>
<dbReference type="InterPro" id="IPR026093">
    <property type="entry name" value="MGARP"/>
</dbReference>
<feature type="domain" description="PWWP" evidence="2">
    <location>
        <begin position="159"/>
        <end position="237"/>
    </location>
</feature>
<sequence>MADEAIPLAVSLPAVADSADAVVMRPEEAAAEVKDNGTNGDTASIEPAKEGATEPAAQASPAAETKAADSTNDKPAASPKSSTEDKPAADAQMEDIKADERAPATAESSTVAADTSVTPAPADKFSKARRKSSGVPEHKSKKLNKKASKAKMTHTDAKPGDYFMIRLKGYPLWPGIVCDESMLPNTLLKNRPVTAANKDGEYRADYADGGAKVNDRTFPVMYLHTNEFGWIPNTDLLEVDFDTIGTFPPSMRKDLQQAHLLAAEQHDLEYFKEILQNFMEQRAEIAAAKETAKAEKKKAAKEGTKAKPRKSLSKAAVDEDDNDVEMEDPPVEPDSDGAEVAEKPKKTKKRKPEDDGETPQRIDSVKKTKIKLTTTPKPNGAATSKAVKETAPKIAKAKAKKAAAKEKSPEEIVLKEPELSPEEKRQKKEKEILFLRHKLQKGLLSKDQTPKEDEMKQMAEFVTKLEGYADLEVSIIRATKINKVLKAIIKLSSIPKEEDYNFKSRSQTLLDKWNTLLASDTPSAATNGGEDAHADADDNAAAPKTINGVKDEEKVEDEVKEDEEEKTEVKAEAAADEESKVRR</sequence>
<dbReference type="PANTHER" id="PTHR22910">
    <property type="entry name" value="PROTEIN MGARP"/>
    <property type="match status" value="1"/>
</dbReference>
<dbReference type="Pfam" id="PF00855">
    <property type="entry name" value="PWWP"/>
    <property type="match status" value="1"/>
</dbReference>
<dbReference type="PROSITE" id="PS50812">
    <property type="entry name" value="PWWP"/>
    <property type="match status" value="1"/>
</dbReference>
<feature type="compositionally biased region" description="Acidic residues" evidence="1">
    <location>
        <begin position="554"/>
        <end position="566"/>
    </location>
</feature>
<protein>
    <recommendedName>
        <fullName evidence="2">PWWP domain-containing protein</fullName>
    </recommendedName>
</protein>
<feature type="compositionally biased region" description="Basic and acidic residues" evidence="1">
    <location>
        <begin position="26"/>
        <end position="35"/>
    </location>
</feature>
<gene>
    <name evidence="3" type="ORF">BJ878DRAFT_337988</name>
</gene>
<evidence type="ECO:0000256" key="1">
    <source>
        <dbReference type="SAM" id="MobiDB-lite"/>
    </source>
</evidence>
<feature type="compositionally biased region" description="Low complexity" evidence="1">
    <location>
        <begin position="53"/>
        <end position="65"/>
    </location>
</feature>
<feature type="compositionally biased region" description="Basic and acidic residues" evidence="1">
    <location>
        <begin position="82"/>
        <end position="102"/>
    </location>
</feature>
<evidence type="ECO:0000259" key="2">
    <source>
        <dbReference type="PROSITE" id="PS50812"/>
    </source>
</evidence>
<dbReference type="EMBL" id="MU253834">
    <property type="protein sequence ID" value="KAG9245713.1"/>
    <property type="molecule type" value="Genomic_DNA"/>
</dbReference>
<feature type="compositionally biased region" description="Polar residues" evidence="1">
    <location>
        <begin position="106"/>
        <end position="118"/>
    </location>
</feature>
<dbReference type="SUPFAM" id="SSF63748">
    <property type="entry name" value="Tudor/PWWP/MBT"/>
    <property type="match status" value="1"/>
</dbReference>
<evidence type="ECO:0000313" key="4">
    <source>
        <dbReference type="Proteomes" id="UP000887226"/>
    </source>
</evidence>
<feature type="region of interest" description="Disordered" evidence="1">
    <location>
        <begin position="1"/>
        <end position="20"/>
    </location>
</feature>
<dbReference type="Gene3D" id="2.30.30.140">
    <property type="match status" value="1"/>
</dbReference>
<proteinExistence type="predicted"/>
<keyword evidence="4" id="KW-1185">Reference proteome</keyword>
<dbReference type="AlphaFoldDB" id="A0A9P8CFZ5"/>
<dbReference type="OrthoDB" id="62853at2759"/>
<dbReference type="InterPro" id="IPR000313">
    <property type="entry name" value="PWWP_dom"/>
</dbReference>
<accession>A0A9P8CFZ5</accession>
<dbReference type="Proteomes" id="UP000887226">
    <property type="component" value="Unassembled WGS sequence"/>
</dbReference>
<feature type="compositionally biased region" description="Acidic residues" evidence="1">
    <location>
        <begin position="318"/>
        <end position="339"/>
    </location>
</feature>
<reference evidence="3" key="1">
    <citation type="journal article" date="2021" name="IMA Fungus">
        <title>Genomic characterization of three marine fungi, including Emericellopsis atlantica sp. nov. with signatures of a generalist lifestyle and marine biomass degradation.</title>
        <authorList>
            <person name="Hagestad O.C."/>
            <person name="Hou L."/>
            <person name="Andersen J.H."/>
            <person name="Hansen E.H."/>
            <person name="Altermark B."/>
            <person name="Li C."/>
            <person name="Kuhnert E."/>
            <person name="Cox R.J."/>
            <person name="Crous P.W."/>
            <person name="Spatafora J.W."/>
            <person name="Lail K."/>
            <person name="Amirebrahimi M."/>
            <person name="Lipzen A."/>
            <person name="Pangilinan J."/>
            <person name="Andreopoulos W."/>
            <person name="Hayes R.D."/>
            <person name="Ng V."/>
            <person name="Grigoriev I.V."/>
            <person name="Jackson S.A."/>
            <person name="Sutton T.D.S."/>
            <person name="Dobson A.D.W."/>
            <person name="Rama T."/>
        </authorList>
    </citation>
    <scope>NUCLEOTIDE SEQUENCE</scope>
    <source>
        <strain evidence="3">TRa3180A</strain>
    </source>
</reference>
<evidence type="ECO:0000313" key="3">
    <source>
        <dbReference type="EMBL" id="KAG9245713.1"/>
    </source>
</evidence>
<feature type="region of interest" description="Disordered" evidence="1">
    <location>
        <begin position="519"/>
        <end position="583"/>
    </location>
</feature>
<feature type="region of interest" description="Disordered" evidence="1">
    <location>
        <begin position="296"/>
        <end position="426"/>
    </location>
</feature>
<comment type="caution">
    <text evidence="3">The sequence shown here is derived from an EMBL/GenBank/DDBJ whole genome shotgun (WGS) entry which is preliminary data.</text>
</comment>